<evidence type="ECO:0000256" key="8">
    <source>
        <dbReference type="ARBA" id="ARBA00023012"/>
    </source>
</evidence>
<dbReference type="PANTHER" id="PTHR45339:SF1">
    <property type="entry name" value="HYBRID SIGNAL TRANSDUCTION HISTIDINE KINASE J"/>
    <property type="match status" value="1"/>
</dbReference>
<proteinExistence type="predicted"/>
<feature type="modified residue" description="Phosphohistidine" evidence="10">
    <location>
        <position position="188"/>
    </location>
</feature>
<dbReference type="GO" id="GO:0005524">
    <property type="term" value="F:ATP binding"/>
    <property type="evidence" value="ECO:0007669"/>
    <property type="project" value="UniProtKB-KW"/>
</dbReference>
<dbReference type="GO" id="GO:0004672">
    <property type="term" value="F:protein kinase activity"/>
    <property type="evidence" value="ECO:0007669"/>
    <property type="project" value="UniProtKB-ARBA"/>
</dbReference>
<comment type="subcellular location">
    <subcellularLocation>
        <location evidence="1">Cell membrane</location>
        <topology evidence="1">Multi-pass membrane protein</topology>
    </subcellularLocation>
</comment>
<dbReference type="InterPro" id="IPR036641">
    <property type="entry name" value="HPT_dom_sf"/>
</dbReference>
<evidence type="ECO:0000313" key="14">
    <source>
        <dbReference type="EMBL" id="SFU17401.1"/>
    </source>
</evidence>
<dbReference type="CDD" id="cd17546">
    <property type="entry name" value="REC_hyHK_CKI1_RcsC-like"/>
    <property type="match status" value="1"/>
</dbReference>
<feature type="domain" description="HPt" evidence="13">
    <location>
        <begin position="149"/>
        <end position="242"/>
    </location>
</feature>
<evidence type="ECO:0000256" key="4">
    <source>
        <dbReference type="ARBA" id="ARBA00022692"/>
    </source>
</evidence>
<evidence type="ECO:0000256" key="5">
    <source>
        <dbReference type="ARBA" id="ARBA00022741"/>
    </source>
</evidence>
<dbReference type="GO" id="GO:0005886">
    <property type="term" value="C:plasma membrane"/>
    <property type="evidence" value="ECO:0007669"/>
    <property type="project" value="UniProtKB-SubCell"/>
</dbReference>
<dbReference type="InterPro" id="IPR001789">
    <property type="entry name" value="Sig_transdc_resp-reg_receiver"/>
</dbReference>
<feature type="domain" description="Response regulatory" evidence="12">
    <location>
        <begin position="5"/>
        <end position="119"/>
    </location>
</feature>
<dbReference type="Pfam" id="PF01627">
    <property type="entry name" value="Hpt"/>
    <property type="match status" value="1"/>
</dbReference>
<keyword evidence="4" id="KW-0812">Transmembrane</keyword>
<dbReference type="InterPro" id="IPR008207">
    <property type="entry name" value="Sig_transdc_His_kin_Hpt_dom"/>
</dbReference>
<accession>A0A1I7E0F4</accession>
<evidence type="ECO:0000256" key="6">
    <source>
        <dbReference type="ARBA" id="ARBA00022840"/>
    </source>
</evidence>
<dbReference type="Proteomes" id="UP000199673">
    <property type="component" value="Unassembled WGS sequence"/>
</dbReference>
<keyword evidence="2" id="KW-1003">Cell membrane</keyword>
<evidence type="ECO:0000256" key="7">
    <source>
        <dbReference type="ARBA" id="ARBA00022989"/>
    </source>
</evidence>
<dbReference type="PROSITE" id="PS50110">
    <property type="entry name" value="RESPONSE_REGULATORY"/>
    <property type="match status" value="1"/>
</dbReference>
<dbReference type="OrthoDB" id="9796457at2"/>
<dbReference type="Gene3D" id="3.40.50.2300">
    <property type="match status" value="1"/>
</dbReference>
<evidence type="ECO:0000259" key="13">
    <source>
        <dbReference type="PROSITE" id="PS50894"/>
    </source>
</evidence>
<keyword evidence="6" id="KW-0067">ATP-binding</keyword>
<dbReference type="InterPro" id="IPR011006">
    <property type="entry name" value="CheY-like_superfamily"/>
</dbReference>
<dbReference type="RefSeq" id="WP_091697705.1">
    <property type="nucleotide sequence ID" value="NZ_FPBF01000009.1"/>
</dbReference>
<dbReference type="Pfam" id="PF00072">
    <property type="entry name" value="Response_reg"/>
    <property type="match status" value="1"/>
</dbReference>
<evidence type="ECO:0000256" key="9">
    <source>
        <dbReference type="ARBA" id="ARBA00023136"/>
    </source>
</evidence>
<dbReference type="SUPFAM" id="SSF47226">
    <property type="entry name" value="Histidine-containing phosphotransfer domain, HPT domain"/>
    <property type="match status" value="1"/>
</dbReference>
<dbReference type="SUPFAM" id="SSF52172">
    <property type="entry name" value="CheY-like"/>
    <property type="match status" value="1"/>
</dbReference>
<dbReference type="PROSITE" id="PS50894">
    <property type="entry name" value="HPT"/>
    <property type="match status" value="1"/>
</dbReference>
<protein>
    <submittedName>
        <fullName evidence="14">CheY chemotaxis protein or a CheY-like REC (Receiver) domain</fullName>
    </submittedName>
</protein>
<dbReference type="PANTHER" id="PTHR45339">
    <property type="entry name" value="HYBRID SIGNAL TRANSDUCTION HISTIDINE KINASE J"/>
    <property type="match status" value="1"/>
</dbReference>
<evidence type="ECO:0000259" key="12">
    <source>
        <dbReference type="PROSITE" id="PS50110"/>
    </source>
</evidence>
<evidence type="ECO:0000256" key="1">
    <source>
        <dbReference type="ARBA" id="ARBA00004651"/>
    </source>
</evidence>
<evidence type="ECO:0000256" key="11">
    <source>
        <dbReference type="PROSITE-ProRule" id="PRU00169"/>
    </source>
</evidence>
<keyword evidence="8" id="KW-0902">Two-component regulatory system</keyword>
<evidence type="ECO:0000256" key="2">
    <source>
        <dbReference type="ARBA" id="ARBA00022475"/>
    </source>
</evidence>
<keyword evidence="15" id="KW-1185">Reference proteome</keyword>
<evidence type="ECO:0000256" key="3">
    <source>
        <dbReference type="ARBA" id="ARBA00022553"/>
    </source>
</evidence>
<reference evidence="15" key="1">
    <citation type="submission" date="2016-10" db="EMBL/GenBank/DDBJ databases">
        <authorList>
            <person name="Varghese N."/>
            <person name="Submissions S."/>
        </authorList>
    </citation>
    <scope>NUCLEOTIDE SEQUENCE [LARGE SCALE GENOMIC DNA]</scope>
    <source>
        <strain evidence="15">DSM 23445</strain>
    </source>
</reference>
<organism evidence="14 15">
    <name type="scientific">Algoriphagus locisalis</name>
    <dbReference type="NCBI Taxonomy" id="305507"/>
    <lineage>
        <taxon>Bacteria</taxon>
        <taxon>Pseudomonadati</taxon>
        <taxon>Bacteroidota</taxon>
        <taxon>Cytophagia</taxon>
        <taxon>Cytophagales</taxon>
        <taxon>Cyclobacteriaceae</taxon>
        <taxon>Algoriphagus</taxon>
    </lineage>
</organism>
<dbReference type="AlphaFoldDB" id="A0A1I7E0F4"/>
<name>A0A1I7E0F4_9BACT</name>
<gene>
    <name evidence="14" type="ORF">SAMN04489724_4638</name>
</gene>
<keyword evidence="5" id="KW-0547">Nucleotide-binding</keyword>
<dbReference type="EMBL" id="FPBF01000009">
    <property type="protein sequence ID" value="SFU17401.1"/>
    <property type="molecule type" value="Genomic_DNA"/>
</dbReference>
<dbReference type="Gene3D" id="1.20.120.160">
    <property type="entry name" value="HPT domain"/>
    <property type="match status" value="1"/>
</dbReference>
<dbReference type="GO" id="GO:0000160">
    <property type="term" value="P:phosphorelay signal transduction system"/>
    <property type="evidence" value="ECO:0007669"/>
    <property type="project" value="UniProtKB-KW"/>
</dbReference>
<dbReference type="STRING" id="305507.SAMN04489724_4638"/>
<evidence type="ECO:0000256" key="10">
    <source>
        <dbReference type="PROSITE-ProRule" id="PRU00110"/>
    </source>
</evidence>
<dbReference type="SMART" id="SM00448">
    <property type="entry name" value="REC"/>
    <property type="match status" value="1"/>
</dbReference>
<keyword evidence="9" id="KW-0472">Membrane</keyword>
<keyword evidence="3 10" id="KW-0597">Phosphoprotein</keyword>
<evidence type="ECO:0000313" key="15">
    <source>
        <dbReference type="Proteomes" id="UP000199673"/>
    </source>
</evidence>
<comment type="caution">
    <text evidence="11">Lacks conserved residue(s) required for the propagation of feature annotation.</text>
</comment>
<sequence>MKSKKVLIVDHNDMNRRLIENLIEQLCRFDSVKNGIEAVDRASKVKFDLILMAIQMPIMDGITAAKAIWRSSPFTCPVVAVSAYSEGYSNKCLVEMGFKNVISKPIRPKELLEMVSAILSCPDEEKLNFQNASKILDKEVFLQLSKFNPPKNLRSLYIEFLEEFDQLMCLIKKDLDTKNMQSIIENLHTIKGNSGTLGATAIFAISSDADKLARAEDWDKLETSLKDLINERILFENYLEEETIFSP</sequence>
<dbReference type="CDD" id="cd00088">
    <property type="entry name" value="HPT"/>
    <property type="match status" value="1"/>
</dbReference>
<keyword evidence="7" id="KW-1133">Transmembrane helix</keyword>